<reference evidence="2 3" key="1">
    <citation type="journal article" date="2018" name="Sci. Rep.">
        <title>Genomic signatures of local adaptation to the degree of environmental predictability in rotifers.</title>
        <authorList>
            <person name="Franch-Gras L."/>
            <person name="Hahn C."/>
            <person name="Garcia-Roger E.M."/>
            <person name="Carmona M.J."/>
            <person name="Serra M."/>
            <person name="Gomez A."/>
        </authorList>
    </citation>
    <scope>NUCLEOTIDE SEQUENCE [LARGE SCALE GENOMIC DNA]</scope>
    <source>
        <strain evidence="2">HYR1</strain>
    </source>
</reference>
<dbReference type="AlphaFoldDB" id="A0A3M7S992"/>
<evidence type="ECO:0000313" key="2">
    <source>
        <dbReference type="EMBL" id="RNA32269.1"/>
    </source>
</evidence>
<proteinExistence type="predicted"/>
<comment type="caution">
    <text evidence="2">The sequence shown here is derived from an EMBL/GenBank/DDBJ whole genome shotgun (WGS) entry which is preliminary data.</text>
</comment>
<dbReference type="Proteomes" id="UP000276133">
    <property type="component" value="Unassembled WGS sequence"/>
</dbReference>
<keyword evidence="3" id="KW-1185">Reference proteome</keyword>
<dbReference type="EMBL" id="REGN01001822">
    <property type="protein sequence ID" value="RNA32269.1"/>
    <property type="molecule type" value="Genomic_DNA"/>
</dbReference>
<organism evidence="2 3">
    <name type="scientific">Brachionus plicatilis</name>
    <name type="common">Marine rotifer</name>
    <name type="synonym">Brachionus muelleri</name>
    <dbReference type="NCBI Taxonomy" id="10195"/>
    <lineage>
        <taxon>Eukaryota</taxon>
        <taxon>Metazoa</taxon>
        <taxon>Spiralia</taxon>
        <taxon>Gnathifera</taxon>
        <taxon>Rotifera</taxon>
        <taxon>Eurotatoria</taxon>
        <taxon>Monogononta</taxon>
        <taxon>Pseudotrocha</taxon>
        <taxon>Ploima</taxon>
        <taxon>Brachionidae</taxon>
        <taxon>Brachionus</taxon>
    </lineage>
</organism>
<protein>
    <submittedName>
        <fullName evidence="2">Uncharacterized protein</fullName>
    </submittedName>
</protein>
<gene>
    <name evidence="2" type="ORF">BpHYR1_036958</name>
</gene>
<name>A0A3M7S992_BRAPC</name>
<evidence type="ECO:0000313" key="3">
    <source>
        <dbReference type="Proteomes" id="UP000276133"/>
    </source>
</evidence>
<keyword evidence="1" id="KW-0812">Transmembrane</keyword>
<keyword evidence="1" id="KW-1133">Transmembrane helix</keyword>
<keyword evidence="1" id="KW-0472">Membrane</keyword>
<accession>A0A3M7S992</accession>
<feature type="transmembrane region" description="Helical" evidence="1">
    <location>
        <begin position="35"/>
        <end position="52"/>
    </location>
</feature>
<evidence type="ECO:0000256" key="1">
    <source>
        <dbReference type="SAM" id="Phobius"/>
    </source>
</evidence>
<sequence>MDVWMTALVQLNRGHNSSDVHKTGIKLKIVKARTYMLLTDIIIGYFLRMYVYEYERFLTTMMNIMPSKM</sequence>